<evidence type="ECO:0000313" key="3">
    <source>
        <dbReference type="Proteomes" id="UP000308230"/>
    </source>
</evidence>
<gene>
    <name evidence="2" type="ORF">FCL54_22390</name>
</gene>
<dbReference type="InterPro" id="IPR054467">
    <property type="entry name" value="YkoP-like_dom"/>
</dbReference>
<sequence length="193" mass="22639">MRLYLISIWTILDPFYYALTRLTYLDTENPLKKSVLRVRLTKYKGRKVTLSDGTTLNKNDTMVKIHIHNVRVLREISFIKSDIKRALYLYKLVKEAMPCLAAYIDKHELQNEIKGIIGITLINKGYERLGFESVIIKSRIYRWFKLLSMYPIAFLSSTPEISVRKKKHRMPPNYLFMSKQALLKAYGTNTSPQ</sequence>
<evidence type="ECO:0000259" key="1">
    <source>
        <dbReference type="Pfam" id="PF22790"/>
    </source>
</evidence>
<dbReference type="OrthoDB" id="1951946at2"/>
<name>A0A5R9EY19_9BACL</name>
<dbReference type="AlphaFoldDB" id="A0A5R9EY19"/>
<protein>
    <recommendedName>
        <fullName evidence="1">YkoP-like domain-containing protein</fullName>
    </recommendedName>
</protein>
<keyword evidence="3" id="KW-1185">Reference proteome</keyword>
<organism evidence="2 3">
    <name type="scientific">Exobacillus caeni</name>
    <dbReference type="NCBI Taxonomy" id="2574798"/>
    <lineage>
        <taxon>Bacteria</taxon>
        <taxon>Bacillati</taxon>
        <taxon>Bacillota</taxon>
        <taxon>Bacilli</taxon>
        <taxon>Bacillales</taxon>
        <taxon>Guptibacillaceae</taxon>
        <taxon>Exobacillus</taxon>
    </lineage>
</organism>
<dbReference type="Pfam" id="PF22790">
    <property type="entry name" value="YkoP"/>
    <property type="match status" value="1"/>
</dbReference>
<evidence type="ECO:0000313" key="2">
    <source>
        <dbReference type="EMBL" id="TLS35086.1"/>
    </source>
</evidence>
<feature type="domain" description="YkoP-like" evidence="1">
    <location>
        <begin position="4"/>
        <end position="186"/>
    </location>
</feature>
<dbReference type="EMBL" id="SWLG01000030">
    <property type="protein sequence ID" value="TLS35086.1"/>
    <property type="molecule type" value="Genomic_DNA"/>
</dbReference>
<dbReference type="Proteomes" id="UP000308230">
    <property type="component" value="Unassembled WGS sequence"/>
</dbReference>
<comment type="caution">
    <text evidence="2">The sequence shown here is derived from an EMBL/GenBank/DDBJ whole genome shotgun (WGS) entry which is preliminary data.</text>
</comment>
<proteinExistence type="predicted"/>
<accession>A0A5R9EY19</accession>
<reference evidence="2 3" key="1">
    <citation type="submission" date="2019-04" db="EMBL/GenBank/DDBJ databases">
        <title>Bacillus caeni sp. nov., a bacterium isolated from mangrove sediment.</title>
        <authorList>
            <person name="Huang H."/>
            <person name="Mo K."/>
            <person name="Hu Y."/>
        </authorList>
    </citation>
    <scope>NUCLEOTIDE SEQUENCE [LARGE SCALE GENOMIC DNA]</scope>
    <source>
        <strain evidence="2 3">HB172195</strain>
    </source>
</reference>